<evidence type="ECO:0000256" key="2">
    <source>
        <dbReference type="ARBA" id="ARBA00023130"/>
    </source>
</evidence>
<dbReference type="Gene3D" id="2.60.40.10">
    <property type="entry name" value="Immunoglobulins"/>
    <property type="match status" value="1"/>
</dbReference>
<dbReference type="SMART" id="SM00406">
    <property type="entry name" value="IGv"/>
    <property type="match status" value="1"/>
</dbReference>
<dbReference type="InterPro" id="IPR013783">
    <property type="entry name" value="Ig-like_fold"/>
</dbReference>
<dbReference type="GO" id="GO:0019814">
    <property type="term" value="C:immunoglobulin complex"/>
    <property type="evidence" value="ECO:0007669"/>
    <property type="project" value="UniProtKB-KW"/>
</dbReference>
<dbReference type="Pfam" id="PF07686">
    <property type="entry name" value="V-set"/>
    <property type="match status" value="1"/>
</dbReference>
<feature type="domain" description="Ig-like" evidence="5">
    <location>
        <begin position="1"/>
        <end position="94"/>
    </location>
</feature>
<dbReference type="PROSITE" id="PS50835">
    <property type="entry name" value="IG_LIKE"/>
    <property type="match status" value="1"/>
</dbReference>
<dbReference type="FunFam" id="2.60.40.10:FF:001378">
    <property type="entry name" value="Immunoglobulin kappa variable 4-1"/>
    <property type="match status" value="1"/>
</dbReference>
<dbReference type="AlphaFoldDB" id="A0A8J6GY71"/>
<keyword evidence="1" id="KW-0391">Immunity</keyword>
<keyword evidence="4" id="KW-1280">Immunoglobulin</keyword>
<proteinExistence type="predicted"/>
<dbReference type="EMBL" id="JAATJU010007905">
    <property type="protein sequence ID" value="KAH0519181.1"/>
    <property type="molecule type" value="Genomic_DNA"/>
</dbReference>
<keyword evidence="3" id="KW-1015">Disulfide bond</keyword>
<dbReference type="InterPro" id="IPR003599">
    <property type="entry name" value="Ig_sub"/>
</dbReference>
<comment type="caution">
    <text evidence="6">The sequence shown here is derived from an EMBL/GenBank/DDBJ whole genome shotgun (WGS) entry which is preliminary data.</text>
</comment>
<evidence type="ECO:0000313" key="6">
    <source>
        <dbReference type="EMBL" id="KAH0519181.1"/>
    </source>
</evidence>
<dbReference type="InterPro" id="IPR050150">
    <property type="entry name" value="IgV_Light_Chain"/>
</dbReference>
<dbReference type="InterPro" id="IPR013106">
    <property type="entry name" value="Ig_V-set"/>
</dbReference>
<gene>
    <name evidence="6" type="ORF">LTLLF_112865</name>
</gene>
<evidence type="ECO:0000313" key="7">
    <source>
        <dbReference type="Proteomes" id="UP000710432"/>
    </source>
</evidence>
<dbReference type="SMART" id="SM00409">
    <property type="entry name" value="IG"/>
    <property type="match status" value="1"/>
</dbReference>
<protein>
    <submittedName>
        <fullName evidence="6">Ig kappa chain V-IV region Len</fullName>
    </submittedName>
</protein>
<dbReference type="PANTHER" id="PTHR23267">
    <property type="entry name" value="IMMUNOGLOBULIN LIGHT CHAIN"/>
    <property type="match status" value="1"/>
</dbReference>
<evidence type="ECO:0000256" key="1">
    <source>
        <dbReference type="ARBA" id="ARBA00022859"/>
    </source>
</evidence>
<organism evidence="6 7">
    <name type="scientific">Microtus ochrogaster</name>
    <name type="common">Prairie vole</name>
    <dbReference type="NCBI Taxonomy" id="79684"/>
    <lineage>
        <taxon>Eukaryota</taxon>
        <taxon>Metazoa</taxon>
        <taxon>Chordata</taxon>
        <taxon>Craniata</taxon>
        <taxon>Vertebrata</taxon>
        <taxon>Euteleostomi</taxon>
        <taxon>Mammalia</taxon>
        <taxon>Eutheria</taxon>
        <taxon>Euarchontoglires</taxon>
        <taxon>Glires</taxon>
        <taxon>Rodentia</taxon>
        <taxon>Myomorpha</taxon>
        <taxon>Muroidea</taxon>
        <taxon>Cricetidae</taxon>
        <taxon>Arvicolinae</taxon>
        <taxon>Microtus</taxon>
    </lineage>
</organism>
<dbReference type="InterPro" id="IPR007110">
    <property type="entry name" value="Ig-like_dom"/>
</dbReference>
<accession>A0A8J6GY71</accession>
<sequence>IVMTQSPSSLVVSVGEKVTISCWSSQSLLNIGTQKNYLKWYQQKPGKSPKLLIYWAYTLDTGVPDHFIGSGSGTDFTLTNNSVQAEDLAVYYCQQDFLYSTVLQPPTQTSFESLTSCLHSLNIHTSPFCLSTQTLMKHL</sequence>
<dbReference type="GO" id="GO:0002250">
    <property type="term" value="P:adaptive immune response"/>
    <property type="evidence" value="ECO:0007669"/>
    <property type="project" value="UniProtKB-KW"/>
</dbReference>
<name>A0A8J6GY71_MICOH</name>
<dbReference type="InterPro" id="IPR036179">
    <property type="entry name" value="Ig-like_dom_sf"/>
</dbReference>
<evidence type="ECO:0000256" key="4">
    <source>
        <dbReference type="ARBA" id="ARBA00043265"/>
    </source>
</evidence>
<dbReference type="Proteomes" id="UP000710432">
    <property type="component" value="Unassembled WGS sequence"/>
</dbReference>
<keyword evidence="2" id="KW-1064">Adaptive immunity</keyword>
<dbReference type="SUPFAM" id="SSF48726">
    <property type="entry name" value="Immunoglobulin"/>
    <property type="match status" value="1"/>
</dbReference>
<feature type="non-terminal residue" evidence="6">
    <location>
        <position position="1"/>
    </location>
</feature>
<evidence type="ECO:0000256" key="3">
    <source>
        <dbReference type="ARBA" id="ARBA00023157"/>
    </source>
</evidence>
<reference evidence="6" key="1">
    <citation type="submission" date="2020-03" db="EMBL/GenBank/DDBJ databases">
        <title>Studies in the Genomics of Life Span.</title>
        <authorList>
            <person name="Glass D."/>
        </authorList>
    </citation>
    <scope>NUCLEOTIDE SEQUENCE</scope>
    <source>
        <strain evidence="6">LTLLF</strain>
        <tissue evidence="6">Muscle</tissue>
    </source>
</reference>
<evidence type="ECO:0000259" key="5">
    <source>
        <dbReference type="PROSITE" id="PS50835"/>
    </source>
</evidence>